<dbReference type="EMBL" id="CADEBC010000561">
    <property type="protein sequence ID" value="CAB3252854.1"/>
    <property type="molecule type" value="Genomic_DNA"/>
</dbReference>
<accession>A0A8S1B1R0</accession>
<feature type="region of interest" description="Disordered" evidence="1">
    <location>
        <begin position="16"/>
        <end position="45"/>
    </location>
</feature>
<dbReference type="AlphaFoldDB" id="A0A8S1B1R0"/>
<sequence length="374" mass="43161">MAILCTLTFPSNLGVRTGGEATRHARSQASERIQPSGAERGRTGAVPQSPLAVRANERIRRTFAVRYLNTSLSKLQKVIDFRCDRGLDFVWERGSEMADVEWTTESAIRLMEEYRQRPELWDTANELYRVQTAKYEAWSDLARVFQCDIADLRKKLNSIFASHRREKAKIRSGGRSTWFLYPYMRFLPNHLENDKHTEVITATKNDEAQSQSEESEQSSDNDDDDEEENNDNRQVTGVTIKEEPAAESYVKDNRKTIKRTRVNNSLPRPTRPLLKRRIVKERDNSSTTSLDNRLLETLKLLRKSDLSKKKDECDSFGEYIAISLRKHDERTQSMIKQAINNILFEQEMKKYSTGQYTVVISGIDENPLVIGDDK</sequence>
<evidence type="ECO:0000256" key="1">
    <source>
        <dbReference type="SAM" id="MobiDB-lite"/>
    </source>
</evidence>
<feature type="compositionally biased region" description="Basic and acidic residues" evidence="1">
    <location>
        <begin position="240"/>
        <end position="255"/>
    </location>
</feature>
<reference evidence="3 4" key="1">
    <citation type="submission" date="2020-04" db="EMBL/GenBank/DDBJ databases">
        <authorList>
            <person name="Wallbank WR R."/>
            <person name="Pardo Diaz C."/>
            <person name="Kozak K."/>
            <person name="Martin S."/>
            <person name="Jiggins C."/>
            <person name="Moest M."/>
            <person name="Warren A I."/>
            <person name="Byers J.R.P. K."/>
            <person name="Montejo-Kovacevich G."/>
            <person name="Yen C E."/>
        </authorList>
    </citation>
    <scope>NUCLEOTIDE SEQUENCE [LARGE SCALE GENOMIC DNA]</scope>
</reference>
<feature type="compositionally biased region" description="Acidic residues" evidence="1">
    <location>
        <begin position="213"/>
        <end position="229"/>
    </location>
</feature>
<evidence type="ECO:0000259" key="2">
    <source>
        <dbReference type="PROSITE" id="PS51029"/>
    </source>
</evidence>
<dbReference type="PANTHER" id="PTHR21505">
    <property type="entry name" value="MADF DOMAIN-CONTAINING PROTEIN-RELATED"/>
    <property type="match status" value="1"/>
</dbReference>
<dbReference type="OrthoDB" id="7408914at2759"/>
<name>A0A8S1B1R0_ARCPL</name>
<feature type="domain" description="MADF" evidence="2">
    <location>
        <begin position="109"/>
        <end position="192"/>
    </location>
</feature>
<dbReference type="Proteomes" id="UP000494106">
    <property type="component" value="Unassembled WGS sequence"/>
</dbReference>
<evidence type="ECO:0000313" key="3">
    <source>
        <dbReference type="EMBL" id="CAB3252854.1"/>
    </source>
</evidence>
<evidence type="ECO:0000313" key="4">
    <source>
        <dbReference type="Proteomes" id="UP000494106"/>
    </source>
</evidence>
<organism evidence="3 4">
    <name type="scientific">Arctia plantaginis</name>
    <name type="common">Wood tiger moth</name>
    <name type="synonym">Phalaena plantaginis</name>
    <dbReference type="NCBI Taxonomy" id="874455"/>
    <lineage>
        <taxon>Eukaryota</taxon>
        <taxon>Metazoa</taxon>
        <taxon>Ecdysozoa</taxon>
        <taxon>Arthropoda</taxon>
        <taxon>Hexapoda</taxon>
        <taxon>Insecta</taxon>
        <taxon>Pterygota</taxon>
        <taxon>Neoptera</taxon>
        <taxon>Endopterygota</taxon>
        <taxon>Lepidoptera</taxon>
        <taxon>Glossata</taxon>
        <taxon>Ditrysia</taxon>
        <taxon>Noctuoidea</taxon>
        <taxon>Erebidae</taxon>
        <taxon>Arctiinae</taxon>
        <taxon>Arctia</taxon>
    </lineage>
</organism>
<gene>
    <name evidence="3" type="ORF">APLA_LOCUS13744</name>
</gene>
<dbReference type="PANTHER" id="PTHR21505:SF12">
    <property type="entry name" value="MADF DOMAIN-CONTAINING PROTEIN-RELATED"/>
    <property type="match status" value="1"/>
</dbReference>
<feature type="region of interest" description="Disordered" evidence="1">
    <location>
        <begin position="204"/>
        <end position="270"/>
    </location>
</feature>
<dbReference type="PROSITE" id="PS51029">
    <property type="entry name" value="MADF"/>
    <property type="match status" value="1"/>
</dbReference>
<comment type="caution">
    <text evidence="3">The sequence shown here is derived from an EMBL/GenBank/DDBJ whole genome shotgun (WGS) entry which is preliminary data.</text>
</comment>
<dbReference type="SMART" id="SM00595">
    <property type="entry name" value="MADF"/>
    <property type="match status" value="1"/>
</dbReference>
<dbReference type="Pfam" id="PF10545">
    <property type="entry name" value="MADF_DNA_bdg"/>
    <property type="match status" value="1"/>
</dbReference>
<keyword evidence="4" id="KW-1185">Reference proteome</keyword>
<dbReference type="InterPro" id="IPR006578">
    <property type="entry name" value="MADF-dom"/>
</dbReference>
<protein>
    <recommendedName>
        <fullName evidence="2">MADF domain-containing protein</fullName>
    </recommendedName>
</protein>
<proteinExistence type="predicted"/>